<gene>
    <name evidence="1" type="ORF">M9H77_22836</name>
</gene>
<evidence type="ECO:0000313" key="1">
    <source>
        <dbReference type="EMBL" id="KAI5663513.1"/>
    </source>
</evidence>
<evidence type="ECO:0000313" key="2">
    <source>
        <dbReference type="Proteomes" id="UP001060085"/>
    </source>
</evidence>
<dbReference type="Proteomes" id="UP001060085">
    <property type="component" value="Linkage Group LG05"/>
</dbReference>
<dbReference type="EMBL" id="CM044705">
    <property type="protein sequence ID" value="KAI5663513.1"/>
    <property type="molecule type" value="Genomic_DNA"/>
</dbReference>
<sequence>MEYDWSNPPWKRIEAKSTQEDYQSKFVRDMHNLHLDGGNRVNAYGGYNHENGISLLRDTMELGTSLIMLKPLSILLMIIMRVMEELILDIIIMSIVLMVRKSVLAPLKEMEHQIEWVTGVTLSYAIHDKELYALFLNGQQKLNKRCARGIKFIQIIPYVKRYKKSLAHAADVSPTPTVVGKLLAELDCEDNTLPRSIVESVESIDHPILSLIES</sequence>
<comment type="caution">
    <text evidence="1">The sequence shown here is derived from an EMBL/GenBank/DDBJ whole genome shotgun (WGS) entry which is preliminary data.</text>
</comment>
<accession>A0ACC0AUA1</accession>
<name>A0ACC0AUA1_CATRO</name>
<organism evidence="1 2">
    <name type="scientific">Catharanthus roseus</name>
    <name type="common">Madagascar periwinkle</name>
    <name type="synonym">Vinca rosea</name>
    <dbReference type="NCBI Taxonomy" id="4058"/>
    <lineage>
        <taxon>Eukaryota</taxon>
        <taxon>Viridiplantae</taxon>
        <taxon>Streptophyta</taxon>
        <taxon>Embryophyta</taxon>
        <taxon>Tracheophyta</taxon>
        <taxon>Spermatophyta</taxon>
        <taxon>Magnoliopsida</taxon>
        <taxon>eudicotyledons</taxon>
        <taxon>Gunneridae</taxon>
        <taxon>Pentapetalae</taxon>
        <taxon>asterids</taxon>
        <taxon>lamiids</taxon>
        <taxon>Gentianales</taxon>
        <taxon>Apocynaceae</taxon>
        <taxon>Rauvolfioideae</taxon>
        <taxon>Vinceae</taxon>
        <taxon>Catharanthinae</taxon>
        <taxon>Catharanthus</taxon>
    </lineage>
</organism>
<protein>
    <submittedName>
        <fullName evidence="1">Uncharacterized protein</fullName>
    </submittedName>
</protein>
<reference evidence="2" key="1">
    <citation type="journal article" date="2023" name="Nat. Plants">
        <title>Single-cell RNA sequencing provides a high-resolution roadmap for understanding the multicellular compartmentation of specialized metabolism.</title>
        <authorList>
            <person name="Sun S."/>
            <person name="Shen X."/>
            <person name="Li Y."/>
            <person name="Li Y."/>
            <person name="Wang S."/>
            <person name="Li R."/>
            <person name="Zhang H."/>
            <person name="Shen G."/>
            <person name="Guo B."/>
            <person name="Wei J."/>
            <person name="Xu J."/>
            <person name="St-Pierre B."/>
            <person name="Chen S."/>
            <person name="Sun C."/>
        </authorList>
    </citation>
    <scope>NUCLEOTIDE SEQUENCE [LARGE SCALE GENOMIC DNA]</scope>
</reference>
<keyword evidence="2" id="KW-1185">Reference proteome</keyword>
<proteinExistence type="predicted"/>